<evidence type="ECO:0000256" key="7">
    <source>
        <dbReference type="SAM" id="Phobius"/>
    </source>
</evidence>
<evidence type="ECO:0000259" key="8">
    <source>
        <dbReference type="Pfam" id="PF20684"/>
    </source>
</evidence>
<feature type="transmembrane region" description="Helical" evidence="7">
    <location>
        <begin position="101"/>
        <end position="123"/>
    </location>
</feature>
<dbReference type="PANTHER" id="PTHR33048">
    <property type="entry name" value="PTH11-LIKE INTEGRAL MEMBRANE PROTEIN (AFU_ORTHOLOGUE AFUA_5G11245)"/>
    <property type="match status" value="1"/>
</dbReference>
<keyword evidence="4 7" id="KW-0472">Membrane</keyword>
<proteinExistence type="inferred from homology"/>
<evidence type="ECO:0000313" key="9">
    <source>
        <dbReference type="EMBL" id="KAL2048398.1"/>
    </source>
</evidence>
<protein>
    <recommendedName>
        <fullName evidence="8">Rhodopsin domain-containing protein</fullName>
    </recommendedName>
</protein>
<dbReference type="Proteomes" id="UP001590950">
    <property type="component" value="Unassembled WGS sequence"/>
</dbReference>
<evidence type="ECO:0000256" key="4">
    <source>
        <dbReference type="ARBA" id="ARBA00023136"/>
    </source>
</evidence>
<feature type="transmembrane region" description="Helical" evidence="7">
    <location>
        <begin position="180"/>
        <end position="201"/>
    </location>
</feature>
<gene>
    <name evidence="9" type="ORF">N7G274_000309</name>
</gene>
<accession>A0ABR4AY42</accession>
<feature type="transmembrane region" description="Helical" evidence="7">
    <location>
        <begin position="213"/>
        <end position="234"/>
    </location>
</feature>
<dbReference type="InterPro" id="IPR052337">
    <property type="entry name" value="SAT4-like"/>
</dbReference>
<keyword evidence="2 7" id="KW-0812">Transmembrane</keyword>
<feature type="transmembrane region" description="Helical" evidence="7">
    <location>
        <begin position="53"/>
        <end position="75"/>
    </location>
</feature>
<feature type="transmembrane region" description="Helical" evidence="7">
    <location>
        <begin position="130"/>
        <end position="153"/>
    </location>
</feature>
<sequence length="347" mass="38025">MKEQDFTQPDNGDVDQGWAILAVCWAFVTCAFILTALRVWVRIRLTRNLGSDDYNIMIAMTTTLIGAGLVTAEVINGLGRHEYYLTASQRQNFQVLGWADWMQTFITLMFTKISICLFLLRIVDTRNIKFAMYSLIGCLIIFTSVSVSLFLGVCRPLKAYWDVGVDGVCLSNHQVESIVLAQGILSAIIDLICAAFPIFFFRNLQVKLRVKVALSLLMGLGVITAACCIVRTVLSGAVTDPDITWAITTNVGWRLPEVNIGIVCANAPVLRPLYLYSQGRLQTQRTSSTGVSKERIVPGNALAGSSQSQYAGPRDNLQGSQTSADTSVSLEMGLPIHGNRDGRSSIT</sequence>
<keyword evidence="10" id="KW-1185">Reference proteome</keyword>
<comment type="caution">
    <text evidence="9">The sequence shown here is derived from an EMBL/GenBank/DDBJ whole genome shotgun (WGS) entry which is preliminary data.</text>
</comment>
<evidence type="ECO:0000256" key="2">
    <source>
        <dbReference type="ARBA" id="ARBA00022692"/>
    </source>
</evidence>
<dbReference type="InterPro" id="IPR049326">
    <property type="entry name" value="Rhodopsin_dom_fungi"/>
</dbReference>
<keyword evidence="3 7" id="KW-1133">Transmembrane helix</keyword>
<evidence type="ECO:0000256" key="1">
    <source>
        <dbReference type="ARBA" id="ARBA00004141"/>
    </source>
</evidence>
<dbReference type="EMBL" id="JBEFKJ010000001">
    <property type="protein sequence ID" value="KAL2048398.1"/>
    <property type="molecule type" value="Genomic_DNA"/>
</dbReference>
<name>A0ABR4AY42_9LECA</name>
<organism evidence="9 10">
    <name type="scientific">Stereocaulon virgatum</name>
    <dbReference type="NCBI Taxonomy" id="373712"/>
    <lineage>
        <taxon>Eukaryota</taxon>
        <taxon>Fungi</taxon>
        <taxon>Dikarya</taxon>
        <taxon>Ascomycota</taxon>
        <taxon>Pezizomycotina</taxon>
        <taxon>Lecanoromycetes</taxon>
        <taxon>OSLEUM clade</taxon>
        <taxon>Lecanoromycetidae</taxon>
        <taxon>Lecanorales</taxon>
        <taxon>Lecanorineae</taxon>
        <taxon>Stereocaulaceae</taxon>
        <taxon>Stereocaulon</taxon>
    </lineage>
</organism>
<reference evidence="9 10" key="1">
    <citation type="submission" date="2024-09" db="EMBL/GenBank/DDBJ databases">
        <title>Rethinking Asexuality: The Enigmatic Case of Functional Sexual Genes in Lepraria (Stereocaulaceae).</title>
        <authorList>
            <person name="Doellman M."/>
            <person name="Sun Y."/>
            <person name="Barcenas-Pena A."/>
            <person name="Lumbsch H.T."/>
            <person name="Grewe F."/>
        </authorList>
    </citation>
    <scope>NUCLEOTIDE SEQUENCE [LARGE SCALE GENOMIC DNA]</scope>
    <source>
        <strain evidence="9 10">Mercado 3170</strain>
    </source>
</reference>
<feature type="region of interest" description="Disordered" evidence="6">
    <location>
        <begin position="303"/>
        <end position="324"/>
    </location>
</feature>
<feature type="domain" description="Rhodopsin" evidence="8">
    <location>
        <begin position="37"/>
        <end position="274"/>
    </location>
</feature>
<evidence type="ECO:0000256" key="6">
    <source>
        <dbReference type="SAM" id="MobiDB-lite"/>
    </source>
</evidence>
<dbReference type="PANTHER" id="PTHR33048:SF146">
    <property type="entry name" value="INTEGRAL MEMBRANE PROTEIN"/>
    <property type="match status" value="1"/>
</dbReference>
<evidence type="ECO:0000313" key="10">
    <source>
        <dbReference type="Proteomes" id="UP001590950"/>
    </source>
</evidence>
<comment type="similarity">
    <text evidence="5">Belongs to the SAT4 family.</text>
</comment>
<feature type="transmembrane region" description="Helical" evidence="7">
    <location>
        <begin position="18"/>
        <end position="41"/>
    </location>
</feature>
<evidence type="ECO:0000256" key="5">
    <source>
        <dbReference type="ARBA" id="ARBA00038359"/>
    </source>
</evidence>
<dbReference type="Pfam" id="PF20684">
    <property type="entry name" value="Fung_rhodopsin"/>
    <property type="match status" value="1"/>
</dbReference>
<comment type="subcellular location">
    <subcellularLocation>
        <location evidence="1">Membrane</location>
        <topology evidence="1">Multi-pass membrane protein</topology>
    </subcellularLocation>
</comment>
<evidence type="ECO:0000256" key="3">
    <source>
        <dbReference type="ARBA" id="ARBA00022989"/>
    </source>
</evidence>